<organism evidence="1 2">
    <name type="scientific">Micromonospora azadirachtae</name>
    <dbReference type="NCBI Taxonomy" id="1970735"/>
    <lineage>
        <taxon>Bacteria</taxon>
        <taxon>Bacillati</taxon>
        <taxon>Actinomycetota</taxon>
        <taxon>Actinomycetes</taxon>
        <taxon>Micromonosporales</taxon>
        <taxon>Micromonosporaceae</taxon>
        <taxon>Micromonospora</taxon>
    </lineage>
</organism>
<gene>
    <name evidence="1" type="ORF">ACFQZ8_13825</name>
</gene>
<reference evidence="2" key="1">
    <citation type="journal article" date="2019" name="Int. J. Syst. Evol. Microbiol.">
        <title>The Global Catalogue of Microorganisms (GCM) 10K type strain sequencing project: providing services to taxonomists for standard genome sequencing and annotation.</title>
        <authorList>
            <consortium name="The Broad Institute Genomics Platform"/>
            <consortium name="The Broad Institute Genome Sequencing Center for Infectious Disease"/>
            <person name="Wu L."/>
            <person name="Ma J."/>
        </authorList>
    </citation>
    <scope>NUCLEOTIDE SEQUENCE [LARGE SCALE GENOMIC DNA]</scope>
    <source>
        <strain evidence="2">JCM 32148</strain>
    </source>
</reference>
<name>A0ABW3A229_9ACTN</name>
<dbReference type="Proteomes" id="UP001597053">
    <property type="component" value="Unassembled WGS sequence"/>
</dbReference>
<evidence type="ECO:0000313" key="2">
    <source>
        <dbReference type="Proteomes" id="UP001597053"/>
    </source>
</evidence>
<dbReference type="EMBL" id="JBHTHM010000625">
    <property type="protein sequence ID" value="MFD0784980.1"/>
    <property type="molecule type" value="Genomic_DNA"/>
</dbReference>
<protein>
    <recommendedName>
        <fullName evidence="3">Excreted virulence factor EspC, type VII ESX diderm</fullName>
    </recommendedName>
</protein>
<accession>A0ABW3A229</accession>
<evidence type="ECO:0000313" key="1">
    <source>
        <dbReference type="EMBL" id="MFD0784980.1"/>
    </source>
</evidence>
<proteinExistence type="predicted"/>
<sequence length="102" mass="11225">MADRFSLDPEGVRRLSQELSGIRSEATGSALRPDAAGIAGSSAVEEAVRRFGEATTRSHQEFDDSLELLARWLDDVAAGQHSIDKMLTRHLSRDSIKTRSEK</sequence>
<keyword evidence="2" id="KW-1185">Reference proteome</keyword>
<evidence type="ECO:0008006" key="3">
    <source>
        <dbReference type="Google" id="ProtNLM"/>
    </source>
</evidence>
<comment type="caution">
    <text evidence="1">The sequence shown here is derived from an EMBL/GenBank/DDBJ whole genome shotgun (WGS) entry which is preliminary data.</text>
</comment>